<keyword evidence="2" id="KW-1185">Reference proteome</keyword>
<dbReference type="AlphaFoldDB" id="A0A2H3AYT0"/>
<reference evidence="2" key="1">
    <citation type="journal article" date="2017" name="Nat. Ecol. Evol.">
        <title>Genome expansion and lineage-specific genetic innovations in the forest pathogenic fungi Armillaria.</title>
        <authorList>
            <person name="Sipos G."/>
            <person name="Prasanna A.N."/>
            <person name="Walter M.C."/>
            <person name="O'Connor E."/>
            <person name="Balint B."/>
            <person name="Krizsan K."/>
            <person name="Kiss B."/>
            <person name="Hess J."/>
            <person name="Varga T."/>
            <person name="Slot J."/>
            <person name="Riley R."/>
            <person name="Boka B."/>
            <person name="Rigling D."/>
            <person name="Barry K."/>
            <person name="Lee J."/>
            <person name="Mihaltcheva S."/>
            <person name="LaButti K."/>
            <person name="Lipzen A."/>
            <person name="Waldron R."/>
            <person name="Moloney N.M."/>
            <person name="Sperisen C."/>
            <person name="Kredics L."/>
            <person name="Vagvoelgyi C."/>
            <person name="Patrignani A."/>
            <person name="Fitzpatrick D."/>
            <person name="Nagy I."/>
            <person name="Doyle S."/>
            <person name="Anderson J.B."/>
            <person name="Grigoriev I.V."/>
            <person name="Gueldener U."/>
            <person name="Muensterkoetter M."/>
            <person name="Nagy L.G."/>
        </authorList>
    </citation>
    <scope>NUCLEOTIDE SEQUENCE [LARGE SCALE GENOMIC DNA]</scope>
    <source>
        <strain evidence="2">28-4</strain>
    </source>
</reference>
<sequence length="313" mass="36417">MVRVLAVPQFWPSWNRRQTAAKGSPEALTHFQVERYWSVLTLMSVVTPEYEHASSSLVESSVDVAAGVIENVRLRIFSLSLNGVVGPVVDLAPLNQYRRKRQACLLERQSKRELELRPNWLLVESTNTATDKYFVLTPPPALHNAKFPSAIRARPLFSPALISRFDLGDICLDILMQRCGLRSDSCTNIPDWRYSNRKGHLFSFNPQERSVSKYKPILQWLHYDPFTVRKLYLVRQAERELALYKRLRFSGDDLLLPGTRRILEQHANEMWEWAMEYGRELIVVNKKNRAFLKIVTRSKRLNYRDTLCTPTVR</sequence>
<evidence type="ECO:0000313" key="1">
    <source>
        <dbReference type="EMBL" id="PBK61854.1"/>
    </source>
</evidence>
<gene>
    <name evidence="1" type="ORF">ARMSODRAFT_981231</name>
</gene>
<organism evidence="1 2">
    <name type="scientific">Armillaria solidipes</name>
    <dbReference type="NCBI Taxonomy" id="1076256"/>
    <lineage>
        <taxon>Eukaryota</taxon>
        <taxon>Fungi</taxon>
        <taxon>Dikarya</taxon>
        <taxon>Basidiomycota</taxon>
        <taxon>Agaricomycotina</taxon>
        <taxon>Agaricomycetes</taxon>
        <taxon>Agaricomycetidae</taxon>
        <taxon>Agaricales</taxon>
        <taxon>Marasmiineae</taxon>
        <taxon>Physalacriaceae</taxon>
        <taxon>Armillaria</taxon>
    </lineage>
</organism>
<name>A0A2H3AYT0_9AGAR</name>
<dbReference type="EMBL" id="KZ293472">
    <property type="protein sequence ID" value="PBK61854.1"/>
    <property type="molecule type" value="Genomic_DNA"/>
</dbReference>
<dbReference type="Proteomes" id="UP000218334">
    <property type="component" value="Unassembled WGS sequence"/>
</dbReference>
<protein>
    <submittedName>
        <fullName evidence="1">Uncharacterized protein</fullName>
    </submittedName>
</protein>
<evidence type="ECO:0000313" key="2">
    <source>
        <dbReference type="Proteomes" id="UP000218334"/>
    </source>
</evidence>
<proteinExistence type="predicted"/>
<accession>A0A2H3AYT0</accession>